<evidence type="ECO:0000313" key="3">
    <source>
        <dbReference type="Proteomes" id="UP000275267"/>
    </source>
</evidence>
<feature type="compositionally biased region" description="Basic and acidic residues" evidence="1">
    <location>
        <begin position="35"/>
        <end position="52"/>
    </location>
</feature>
<feature type="compositionally biased region" description="Basic and acidic residues" evidence="1">
    <location>
        <begin position="68"/>
        <end position="78"/>
    </location>
</feature>
<feature type="compositionally biased region" description="Basic residues" evidence="1">
    <location>
        <begin position="20"/>
        <end position="34"/>
    </location>
</feature>
<feature type="compositionally biased region" description="Polar residues" evidence="1">
    <location>
        <begin position="79"/>
        <end position="88"/>
    </location>
</feature>
<proteinExistence type="predicted"/>
<accession>A0A3L6T380</accession>
<organism evidence="2 3">
    <name type="scientific">Panicum miliaceum</name>
    <name type="common">Proso millet</name>
    <name type="synonym">Broomcorn millet</name>
    <dbReference type="NCBI Taxonomy" id="4540"/>
    <lineage>
        <taxon>Eukaryota</taxon>
        <taxon>Viridiplantae</taxon>
        <taxon>Streptophyta</taxon>
        <taxon>Embryophyta</taxon>
        <taxon>Tracheophyta</taxon>
        <taxon>Spermatophyta</taxon>
        <taxon>Magnoliopsida</taxon>
        <taxon>Liliopsida</taxon>
        <taxon>Poales</taxon>
        <taxon>Poaceae</taxon>
        <taxon>PACMAD clade</taxon>
        <taxon>Panicoideae</taxon>
        <taxon>Panicodae</taxon>
        <taxon>Paniceae</taxon>
        <taxon>Panicinae</taxon>
        <taxon>Panicum</taxon>
        <taxon>Panicum sect. Panicum</taxon>
    </lineage>
</organism>
<dbReference type="AlphaFoldDB" id="A0A3L6T380"/>
<feature type="compositionally biased region" description="Basic and acidic residues" evidence="1">
    <location>
        <begin position="1"/>
        <end position="19"/>
    </location>
</feature>
<sequence>MTKSEDFDQKSQEMKEMRSLHTKPHKMGRKGYAGKRKEWEEEDEKYATEGKENPWMQFPGRSRPYLRARSEKRTESRDISFSSPSVSTLAERVKVITVEASDGSFSADRHPEPQKEAALPDQAAKHPQPRKEAPPQIASHDQHPEKEKTAGTVASVWTKNNPKYKPGEPMLLEEDLHAAGPSSLALHNHYMCPQQQPGTNLCGFHVAFNIMTLICDEKTYKRSTDFTAPAISKDSYVMIQEMISSFIMSDVIPPEGRYYHSPLRKNWDPQGAAARGYRNGP</sequence>
<comment type="caution">
    <text evidence="2">The sequence shown here is derived from an EMBL/GenBank/DDBJ whole genome shotgun (WGS) entry which is preliminary data.</text>
</comment>
<name>A0A3L6T380_PANMI</name>
<evidence type="ECO:0000256" key="1">
    <source>
        <dbReference type="SAM" id="MobiDB-lite"/>
    </source>
</evidence>
<feature type="region of interest" description="Disordered" evidence="1">
    <location>
        <begin position="1"/>
        <end position="151"/>
    </location>
</feature>
<evidence type="ECO:0008006" key="4">
    <source>
        <dbReference type="Google" id="ProtNLM"/>
    </source>
</evidence>
<dbReference type="EMBL" id="PQIB02000003">
    <property type="protein sequence ID" value="RLN31170.1"/>
    <property type="molecule type" value="Genomic_DNA"/>
</dbReference>
<dbReference type="Proteomes" id="UP000275267">
    <property type="component" value="Unassembled WGS sequence"/>
</dbReference>
<evidence type="ECO:0000313" key="2">
    <source>
        <dbReference type="EMBL" id="RLN31170.1"/>
    </source>
</evidence>
<gene>
    <name evidence="2" type="ORF">C2845_PM05G02710</name>
</gene>
<protein>
    <recommendedName>
        <fullName evidence="4">Ubiquitin-like protease family profile domain-containing protein</fullName>
    </recommendedName>
</protein>
<feature type="compositionally biased region" description="Basic and acidic residues" evidence="1">
    <location>
        <begin position="140"/>
        <end position="149"/>
    </location>
</feature>
<keyword evidence="3" id="KW-1185">Reference proteome</keyword>
<dbReference type="OrthoDB" id="1869436at2759"/>
<reference evidence="3" key="1">
    <citation type="journal article" date="2019" name="Nat. Commun.">
        <title>The genome of broomcorn millet.</title>
        <authorList>
            <person name="Zou C."/>
            <person name="Miki D."/>
            <person name="Li D."/>
            <person name="Tang Q."/>
            <person name="Xiao L."/>
            <person name="Rajput S."/>
            <person name="Deng P."/>
            <person name="Jia W."/>
            <person name="Huang R."/>
            <person name="Zhang M."/>
            <person name="Sun Y."/>
            <person name="Hu J."/>
            <person name="Fu X."/>
            <person name="Schnable P.S."/>
            <person name="Li F."/>
            <person name="Zhang H."/>
            <person name="Feng B."/>
            <person name="Zhu X."/>
            <person name="Liu R."/>
            <person name="Schnable J.C."/>
            <person name="Zhu J.-K."/>
            <person name="Zhang H."/>
        </authorList>
    </citation>
    <scope>NUCLEOTIDE SEQUENCE [LARGE SCALE GENOMIC DNA]</scope>
</reference>